<feature type="domain" description="Ig-like" evidence="3">
    <location>
        <begin position="172"/>
        <end position="279"/>
    </location>
</feature>
<dbReference type="InterPro" id="IPR013783">
    <property type="entry name" value="Ig-like_fold"/>
</dbReference>
<evidence type="ECO:0000256" key="2">
    <source>
        <dbReference type="SAM" id="MobiDB-lite"/>
    </source>
</evidence>
<evidence type="ECO:0000313" key="5">
    <source>
        <dbReference type="RefSeq" id="XP_035659351.1"/>
    </source>
</evidence>
<dbReference type="OrthoDB" id="9986391at2759"/>
<reference evidence="5" key="2">
    <citation type="submission" date="2025-08" db="UniProtKB">
        <authorList>
            <consortium name="RefSeq"/>
        </authorList>
    </citation>
    <scope>IDENTIFICATION</scope>
    <source>
        <strain evidence="5">S238N-H82</strain>
        <tissue evidence="5">Testes</tissue>
    </source>
</reference>
<feature type="domain" description="Ig-like" evidence="3">
    <location>
        <begin position="422"/>
        <end position="507"/>
    </location>
</feature>
<organism evidence="4 5">
    <name type="scientific">Branchiostoma floridae</name>
    <name type="common">Florida lancelet</name>
    <name type="synonym">Amphioxus</name>
    <dbReference type="NCBI Taxonomy" id="7739"/>
    <lineage>
        <taxon>Eukaryota</taxon>
        <taxon>Metazoa</taxon>
        <taxon>Chordata</taxon>
        <taxon>Cephalochordata</taxon>
        <taxon>Leptocardii</taxon>
        <taxon>Amphioxiformes</taxon>
        <taxon>Branchiostomatidae</taxon>
        <taxon>Branchiostoma</taxon>
    </lineage>
</organism>
<keyword evidence="4" id="KW-1185">Reference proteome</keyword>
<dbReference type="PANTHER" id="PTHR10075:SF100">
    <property type="entry name" value="FASCICLIN-2"/>
    <property type="match status" value="1"/>
</dbReference>
<evidence type="ECO:0000259" key="3">
    <source>
        <dbReference type="PROSITE" id="PS50835"/>
    </source>
</evidence>
<dbReference type="InterPro" id="IPR007110">
    <property type="entry name" value="Ig-like_dom"/>
</dbReference>
<dbReference type="GO" id="GO:0030424">
    <property type="term" value="C:axon"/>
    <property type="evidence" value="ECO:0000318"/>
    <property type="project" value="GO_Central"/>
</dbReference>
<feature type="domain" description="Ig-like" evidence="3">
    <location>
        <begin position="509"/>
        <end position="597"/>
    </location>
</feature>
<dbReference type="GO" id="GO:0007156">
    <property type="term" value="P:homophilic cell adhesion via plasma membrane adhesion molecules"/>
    <property type="evidence" value="ECO:0000318"/>
    <property type="project" value="GO_Central"/>
</dbReference>
<dbReference type="SUPFAM" id="SSF48726">
    <property type="entry name" value="Immunoglobulin"/>
    <property type="match status" value="3"/>
</dbReference>
<dbReference type="InterPro" id="IPR013098">
    <property type="entry name" value="Ig_I-set"/>
</dbReference>
<evidence type="ECO:0000256" key="1">
    <source>
        <dbReference type="ARBA" id="ARBA00023319"/>
    </source>
</evidence>
<dbReference type="Gene3D" id="2.60.40.10">
    <property type="entry name" value="Immunoglobulins"/>
    <property type="match status" value="4"/>
</dbReference>
<dbReference type="InterPro" id="IPR013106">
    <property type="entry name" value="Ig_V-set"/>
</dbReference>
<dbReference type="InterPro" id="IPR036179">
    <property type="entry name" value="Ig-like_dom_sf"/>
</dbReference>
<evidence type="ECO:0000313" key="4">
    <source>
        <dbReference type="Proteomes" id="UP000001554"/>
    </source>
</evidence>
<feature type="domain" description="Ig-like" evidence="3">
    <location>
        <begin position="284"/>
        <end position="395"/>
    </location>
</feature>
<dbReference type="PROSITE" id="PS50835">
    <property type="entry name" value="IG_LIKE"/>
    <property type="match status" value="4"/>
</dbReference>
<accession>A0A9J7HGS2</accession>
<feature type="region of interest" description="Disordered" evidence="2">
    <location>
        <begin position="1"/>
        <end position="20"/>
    </location>
</feature>
<dbReference type="Proteomes" id="UP000001554">
    <property type="component" value="Chromosome 2"/>
</dbReference>
<dbReference type="AlphaFoldDB" id="A0A9J7HGS2"/>
<dbReference type="KEGG" id="bfo:118404385"/>
<dbReference type="PANTHER" id="PTHR10075">
    <property type="entry name" value="BASIGIN RELATED"/>
    <property type="match status" value="1"/>
</dbReference>
<dbReference type="GeneID" id="118404385"/>
<sequence length="715" mass="80004">MLRVASASPSRPQTRTHRTRQLNTKISGERLGLRGSNLQQLLSVRGIMEPRSWVRVLVVLACVLIAGGLKPRQTIRDYYDPIMHILTLNCTVARVRGEARLSWHRNSQLSDGPKIDASDYTVFVHKNGRKDISAVISVPLPTWVDPDVTDYFSCVLRKGKQQDGLIVTPKAPTKVFLIDRDGNWRNEAFYEGTDLRLRCGTAETRQGVGYHIVPTATITWKRDGQPLPRRARTMPVVVPISGSGRLVLKNISMEDSGEYSCHAGNVFGRGEATRHVRVFKPGEPLQVQTASPVYGLLGETVTLPCRHWSVFPYETETRWFQLNQTSGELVPVLDYSYSTATCLAGEAGDCDRISAVGVTGRHSGEGSLQLQDARLSDSGTYVCRVESGTEDRRVTLDSAVQLAVRLQGYTDDIVISEQYNNETQDLLLACSTAFGHPRRQLAWFKNGSPVLGGQVNVRVDGFMERVRGLVGFHSFLKVDKLTRGDMYSCQAPHPLTQAMMSTSVTITSPLAKDIDVVPHPEQNPVEFEDLALECKLLVKISPRPYIRWEREGGSLPSGVNIRDDVLLVPNAMIEDAGKYKCEAENIFGSAKAEAMVHVRTRENKTSESTCNTTAIAMDVTRCQRRFNHTLEVLYRIEQEEHRSPARLCSIHQELLLCMKRAMEFCPTWETSIGIYVNSTSPVKEYCHSPSSQAREENIWSKIFVSVIIFLVVYVF</sequence>
<dbReference type="GO" id="GO:0007411">
    <property type="term" value="P:axon guidance"/>
    <property type="evidence" value="ECO:0000318"/>
    <property type="project" value="GO_Central"/>
</dbReference>
<dbReference type="GO" id="GO:0005886">
    <property type="term" value="C:plasma membrane"/>
    <property type="evidence" value="ECO:0000318"/>
    <property type="project" value="GO_Central"/>
</dbReference>
<dbReference type="GO" id="GO:0070593">
    <property type="term" value="P:dendrite self-avoidance"/>
    <property type="evidence" value="ECO:0000318"/>
    <property type="project" value="GO_Central"/>
</dbReference>
<dbReference type="InterPro" id="IPR003599">
    <property type="entry name" value="Ig_sub"/>
</dbReference>
<dbReference type="Pfam" id="PF07686">
    <property type="entry name" value="V-set"/>
    <property type="match status" value="1"/>
</dbReference>
<dbReference type="OMA" id="SESTCNT"/>
<proteinExistence type="predicted"/>
<gene>
    <name evidence="5" type="primary">LOC118404385</name>
</gene>
<dbReference type="Pfam" id="PF07679">
    <property type="entry name" value="I-set"/>
    <property type="match status" value="2"/>
</dbReference>
<dbReference type="InterPro" id="IPR003598">
    <property type="entry name" value="Ig_sub2"/>
</dbReference>
<reference evidence="4" key="1">
    <citation type="journal article" date="2020" name="Nat. Ecol. Evol.">
        <title>Deeply conserved synteny resolves early events in vertebrate evolution.</title>
        <authorList>
            <person name="Simakov O."/>
            <person name="Marletaz F."/>
            <person name="Yue J.X."/>
            <person name="O'Connell B."/>
            <person name="Jenkins J."/>
            <person name="Brandt A."/>
            <person name="Calef R."/>
            <person name="Tung C.H."/>
            <person name="Huang T.K."/>
            <person name="Schmutz J."/>
            <person name="Satoh N."/>
            <person name="Yu J.K."/>
            <person name="Putnam N.H."/>
            <person name="Green R.E."/>
            <person name="Rokhsar D.S."/>
        </authorList>
    </citation>
    <scope>NUCLEOTIDE SEQUENCE [LARGE SCALE GENOMIC DNA]</scope>
    <source>
        <strain evidence="4">S238N-H82</strain>
    </source>
</reference>
<dbReference type="RefSeq" id="XP_035659351.1">
    <property type="nucleotide sequence ID" value="XM_035803458.1"/>
</dbReference>
<dbReference type="SMART" id="SM00408">
    <property type="entry name" value="IGc2"/>
    <property type="match status" value="4"/>
</dbReference>
<dbReference type="GO" id="GO:0098632">
    <property type="term" value="F:cell-cell adhesion mediator activity"/>
    <property type="evidence" value="ECO:0000318"/>
    <property type="project" value="GO_Central"/>
</dbReference>
<keyword evidence="1" id="KW-0393">Immunoglobulin domain</keyword>
<name>A0A9J7HGS2_BRAFL</name>
<dbReference type="SMART" id="SM00409">
    <property type="entry name" value="IG"/>
    <property type="match status" value="4"/>
</dbReference>
<protein>
    <submittedName>
        <fullName evidence="5">Hemicentin-2-like</fullName>
    </submittedName>
</protein>